<dbReference type="PANTHER" id="PTHR46797:SF1">
    <property type="entry name" value="METHYLPHOSPHONATE SYNTHASE"/>
    <property type="match status" value="1"/>
</dbReference>
<reference evidence="3 4" key="1">
    <citation type="submission" date="2023-07" db="EMBL/GenBank/DDBJ databases">
        <title>Genomic Encyclopedia of Type Strains, Phase IV (KMG-IV): sequencing the most valuable type-strain genomes for metagenomic binning, comparative biology and taxonomic classification.</title>
        <authorList>
            <person name="Goeker M."/>
        </authorList>
    </citation>
    <scope>NUCLEOTIDE SEQUENCE [LARGE SCALE GENOMIC DNA]</scope>
    <source>
        <strain evidence="3 4">DSM 19154</strain>
    </source>
</reference>
<sequence length="67" mass="7777">MDGKRIRSLRKERGMTLNQLSEYSGVSKSYISYVERGLQKNPSIEILSKLSKAMDITFIELIKHMEK</sequence>
<dbReference type="Gene3D" id="1.10.260.40">
    <property type="entry name" value="lambda repressor-like DNA-binding domains"/>
    <property type="match status" value="1"/>
</dbReference>
<dbReference type="InterPro" id="IPR001387">
    <property type="entry name" value="Cro/C1-type_HTH"/>
</dbReference>
<protein>
    <submittedName>
        <fullName evidence="3">Transcriptional regulator with XRE-family HTH domain</fullName>
    </submittedName>
</protein>
<accession>A0ABT9YIX5</accession>
<evidence type="ECO:0000259" key="2">
    <source>
        <dbReference type="PROSITE" id="PS50943"/>
    </source>
</evidence>
<gene>
    <name evidence="3" type="ORF">J2S05_001961</name>
</gene>
<dbReference type="InterPro" id="IPR010982">
    <property type="entry name" value="Lambda_DNA-bd_dom_sf"/>
</dbReference>
<comment type="caution">
    <text evidence="3">The sequence shown here is derived from an EMBL/GenBank/DDBJ whole genome shotgun (WGS) entry which is preliminary data.</text>
</comment>
<name>A0ABT9YIX5_9BACI</name>
<dbReference type="SUPFAM" id="SSF47413">
    <property type="entry name" value="lambda repressor-like DNA-binding domains"/>
    <property type="match status" value="1"/>
</dbReference>
<dbReference type="PROSITE" id="PS50943">
    <property type="entry name" value="HTH_CROC1"/>
    <property type="match status" value="1"/>
</dbReference>
<evidence type="ECO:0000313" key="3">
    <source>
        <dbReference type="EMBL" id="MDQ0207162.1"/>
    </source>
</evidence>
<keyword evidence="1" id="KW-0238">DNA-binding</keyword>
<organism evidence="3 4">
    <name type="scientific">Alkalicoccobacillus murimartini</name>
    <dbReference type="NCBI Taxonomy" id="171685"/>
    <lineage>
        <taxon>Bacteria</taxon>
        <taxon>Bacillati</taxon>
        <taxon>Bacillota</taxon>
        <taxon>Bacilli</taxon>
        <taxon>Bacillales</taxon>
        <taxon>Bacillaceae</taxon>
        <taxon>Alkalicoccobacillus</taxon>
    </lineage>
</organism>
<dbReference type="PANTHER" id="PTHR46797">
    <property type="entry name" value="HTH-TYPE TRANSCRIPTIONAL REGULATOR"/>
    <property type="match status" value="1"/>
</dbReference>
<evidence type="ECO:0000313" key="4">
    <source>
        <dbReference type="Proteomes" id="UP001225034"/>
    </source>
</evidence>
<dbReference type="CDD" id="cd00093">
    <property type="entry name" value="HTH_XRE"/>
    <property type="match status" value="1"/>
</dbReference>
<keyword evidence="4" id="KW-1185">Reference proteome</keyword>
<evidence type="ECO:0000256" key="1">
    <source>
        <dbReference type="ARBA" id="ARBA00023125"/>
    </source>
</evidence>
<dbReference type="Pfam" id="PF01381">
    <property type="entry name" value="HTH_3"/>
    <property type="match status" value="1"/>
</dbReference>
<dbReference type="SMART" id="SM00530">
    <property type="entry name" value="HTH_XRE"/>
    <property type="match status" value="1"/>
</dbReference>
<dbReference type="Proteomes" id="UP001225034">
    <property type="component" value="Unassembled WGS sequence"/>
</dbReference>
<dbReference type="EMBL" id="JAUSUA010000002">
    <property type="protein sequence ID" value="MDQ0207162.1"/>
    <property type="molecule type" value="Genomic_DNA"/>
</dbReference>
<proteinExistence type="predicted"/>
<dbReference type="InterPro" id="IPR050807">
    <property type="entry name" value="TransReg_Diox_bact_type"/>
</dbReference>
<feature type="domain" description="HTH cro/C1-type" evidence="2">
    <location>
        <begin position="6"/>
        <end position="61"/>
    </location>
</feature>